<protein>
    <recommendedName>
        <fullName evidence="3">protein-serine/threonine phosphatase</fullName>
        <ecNumber evidence="3">3.1.3.16</ecNumber>
    </recommendedName>
</protein>
<evidence type="ECO:0000256" key="2">
    <source>
        <dbReference type="ARBA" id="ARBA00006702"/>
    </source>
</evidence>
<dbReference type="Proteomes" id="UP001431209">
    <property type="component" value="Unassembled WGS sequence"/>
</dbReference>
<dbReference type="EC" id="3.1.3.16" evidence="3"/>
<gene>
    <name evidence="11" type="ORF">AKO1_010832</name>
</gene>
<dbReference type="PROSITE" id="PS51746">
    <property type="entry name" value="PPM_2"/>
    <property type="match status" value="1"/>
</dbReference>
<dbReference type="InterPro" id="IPR036457">
    <property type="entry name" value="PPM-type-like_dom_sf"/>
</dbReference>
<dbReference type="EMBL" id="JAOPGA020000191">
    <property type="protein sequence ID" value="KAL0477546.1"/>
    <property type="molecule type" value="Genomic_DNA"/>
</dbReference>
<keyword evidence="5 9" id="KW-0378">Hydrolase</keyword>
<organism evidence="11 12">
    <name type="scientific">Acrasis kona</name>
    <dbReference type="NCBI Taxonomy" id="1008807"/>
    <lineage>
        <taxon>Eukaryota</taxon>
        <taxon>Discoba</taxon>
        <taxon>Heterolobosea</taxon>
        <taxon>Tetramitia</taxon>
        <taxon>Eutetramitia</taxon>
        <taxon>Acrasidae</taxon>
        <taxon>Acrasis</taxon>
    </lineage>
</organism>
<evidence type="ECO:0000256" key="6">
    <source>
        <dbReference type="ARBA" id="ARBA00022842"/>
    </source>
</evidence>
<reference evidence="11 12" key="1">
    <citation type="submission" date="2024-03" db="EMBL/GenBank/DDBJ databases">
        <title>The Acrasis kona genome and developmental transcriptomes reveal deep origins of eukaryotic multicellular pathways.</title>
        <authorList>
            <person name="Sheikh S."/>
            <person name="Fu C.-J."/>
            <person name="Brown M.W."/>
            <person name="Baldauf S.L."/>
        </authorList>
    </citation>
    <scope>NUCLEOTIDE SEQUENCE [LARGE SCALE GENOMIC DNA]</scope>
    <source>
        <strain evidence="11 12">ATCC MYA-3509</strain>
    </source>
</reference>
<feature type="domain" description="PPM-type phosphatase" evidence="10">
    <location>
        <begin position="47"/>
        <end position="373"/>
    </location>
</feature>
<dbReference type="SMART" id="SM00332">
    <property type="entry name" value="PP2Cc"/>
    <property type="match status" value="1"/>
</dbReference>
<evidence type="ECO:0000256" key="7">
    <source>
        <dbReference type="ARBA" id="ARBA00022912"/>
    </source>
</evidence>
<dbReference type="GO" id="GO:0046872">
    <property type="term" value="F:metal ion binding"/>
    <property type="evidence" value="ECO:0007669"/>
    <property type="project" value="UniProtKB-KW"/>
</dbReference>
<evidence type="ECO:0000313" key="11">
    <source>
        <dbReference type="EMBL" id="KAL0477546.1"/>
    </source>
</evidence>
<evidence type="ECO:0000256" key="8">
    <source>
        <dbReference type="ARBA" id="ARBA00023211"/>
    </source>
</evidence>
<dbReference type="GO" id="GO:0004722">
    <property type="term" value="F:protein serine/threonine phosphatase activity"/>
    <property type="evidence" value="ECO:0007669"/>
    <property type="project" value="UniProtKB-EC"/>
</dbReference>
<accession>A0AAW2YKM5</accession>
<dbReference type="Gene3D" id="3.60.40.10">
    <property type="entry name" value="PPM-type phosphatase domain"/>
    <property type="match status" value="1"/>
</dbReference>
<dbReference type="InterPro" id="IPR001932">
    <property type="entry name" value="PPM-type_phosphatase-like_dom"/>
</dbReference>
<keyword evidence="8" id="KW-0464">Manganese</keyword>
<evidence type="ECO:0000256" key="9">
    <source>
        <dbReference type="RuleBase" id="RU003465"/>
    </source>
</evidence>
<dbReference type="CDD" id="cd00143">
    <property type="entry name" value="PP2Cc"/>
    <property type="match status" value="1"/>
</dbReference>
<dbReference type="InterPro" id="IPR015655">
    <property type="entry name" value="PP2C"/>
</dbReference>
<keyword evidence="4" id="KW-0479">Metal-binding</keyword>
<dbReference type="PANTHER" id="PTHR13832">
    <property type="entry name" value="PROTEIN PHOSPHATASE 2C"/>
    <property type="match status" value="1"/>
</dbReference>
<evidence type="ECO:0000256" key="3">
    <source>
        <dbReference type="ARBA" id="ARBA00013081"/>
    </source>
</evidence>
<dbReference type="PANTHER" id="PTHR13832:SF803">
    <property type="entry name" value="PROTEIN PHOSPHATASE 1G"/>
    <property type="match status" value="1"/>
</dbReference>
<dbReference type="SUPFAM" id="SSF81606">
    <property type="entry name" value="PP2C-like"/>
    <property type="match status" value="1"/>
</dbReference>
<keyword evidence="7 9" id="KW-0904">Protein phosphatase</keyword>
<comment type="similarity">
    <text evidence="2 9">Belongs to the PP2C family.</text>
</comment>
<keyword evidence="6" id="KW-0460">Magnesium</keyword>
<comment type="caution">
    <text evidence="11">The sequence shown here is derived from an EMBL/GenBank/DDBJ whole genome shotgun (WGS) entry which is preliminary data.</text>
</comment>
<evidence type="ECO:0000256" key="4">
    <source>
        <dbReference type="ARBA" id="ARBA00022723"/>
    </source>
</evidence>
<evidence type="ECO:0000256" key="5">
    <source>
        <dbReference type="ARBA" id="ARBA00022801"/>
    </source>
</evidence>
<keyword evidence="12" id="KW-1185">Reference proteome</keyword>
<evidence type="ECO:0000256" key="1">
    <source>
        <dbReference type="ARBA" id="ARBA00001936"/>
    </source>
</evidence>
<dbReference type="AlphaFoldDB" id="A0AAW2YKM5"/>
<dbReference type="Pfam" id="PF00481">
    <property type="entry name" value="PP2C"/>
    <property type="match status" value="2"/>
</dbReference>
<dbReference type="PROSITE" id="PS01032">
    <property type="entry name" value="PPM_1"/>
    <property type="match status" value="1"/>
</dbReference>
<dbReference type="InterPro" id="IPR000222">
    <property type="entry name" value="PP2C_BS"/>
</dbReference>
<sequence>MMNTVRSFMSSQNISTAYRSIFKTQPLQGYKTKSGKDFESASNNHVQYGCASVKGYRPTMEDEYNAIIEVPSEVHNTFDYKHDNAPLMYFAVYDGHGGSSVSKKLSEDLYVHIMTDEISRRKTESNSACSPGSRTKSYQWLQEDSFLKQKFMSFDKQLKSHTACGSTAATVFVSRDPLNKSWEVICANTGDSSAVLFDQGVTISLNKRHDVNILTEKQRVVKASCEIYDDYVFSSCGQMSLAMTRAFGDYLFKNNRAQNDANQAVIAEPDIVRVILHDDSKRQDLIKRESKFDNIVKTDSQSPYTFLVVGCDGIWDVMSYRSVTKYVNEKLLQQDSEIQQGKRTRLDITSICRDLTKKCYHSRDNITVIIALLNRGSDNVDNMGPA</sequence>
<name>A0AAW2YKM5_9EUKA</name>
<proteinExistence type="inferred from homology"/>
<evidence type="ECO:0000313" key="12">
    <source>
        <dbReference type="Proteomes" id="UP001431209"/>
    </source>
</evidence>
<evidence type="ECO:0000259" key="10">
    <source>
        <dbReference type="PROSITE" id="PS51746"/>
    </source>
</evidence>
<comment type="cofactor">
    <cofactor evidence="1">
        <name>Mn(2+)</name>
        <dbReference type="ChEBI" id="CHEBI:29035"/>
    </cofactor>
</comment>